<dbReference type="EMBL" id="FQXJ01000004">
    <property type="protein sequence ID" value="SHH75732.1"/>
    <property type="molecule type" value="Genomic_DNA"/>
</dbReference>
<dbReference type="AlphaFoldDB" id="A0A1M5VKC2"/>
<evidence type="ECO:0000313" key="1">
    <source>
        <dbReference type="EMBL" id="SHH75732.1"/>
    </source>
</evidence>
<organism evidence="1 2">
    <name type="scientific">Desulfosporosinus lacus DSM 15449</name>
    <dbReference type="NCBI Taxonomy" id="1121420"/>
    <lineage>
        <taxon>Bacteria</taxon>
        <taxon>Bacillati</taxon>
        <taxon>Bacillota</taxon>
        <taxon>Clostridia</taxon>
        <taxon>Eubacteriales</taxon>
        <taxon>Desulfitobacteriaceae</taxon>
        <taxon>Desulfosporosinus</taxon>
    </lineage>
</organism>
<protein>
    <submittedName>
        <fullName evidence="1">Uncharacterized protein</fullName>
    </submittedName>
</protein>
<keyword evidence="2" id="KW-1185">Reference proteome</keyword>
<dbReference type="Proteomes" id="UP000183954">
    <property type="component" value="Unassembled WGS sequence"/>
</dbReference>
<proteinExistence type="predicted"/>
<accession>A0A1M5VKC2</accession>
<gene>
    <name evidence="1" type="ORF">SAMN02746098_01387</name>
</gene>
<name>A0A1M5VKC2_9FIRM</name>
<evidence type="ECO:0000313" key="2">
    <source>
        <dbReference type="Proteomes" id="UP000183954"/>
    </source>
</evidence>
<dbReference type="RefSeq" id="WP_073028801.1">
    <property type="nucleotide sequence ID" value="NZ_FQXJ01000004.1"/>
</dbReference>
<dbReference type="STRING" id="1121420.SAMN02746098_01387"/>
<reference evidence="2" key="1">
    <citation type="submission" date="2016-11" db="EMBL/GenBank/DDBJ databases">
        <authorList>
            <person name="Varghese N."/>
            <person name="Submissions S."/>
        </authorList>
    </citation>
    <scope>NUCLEOTIDE SEQUENCE [LARGE SCALE GENOMIC DNA]</scope>
    <source>
        <strain evidence="2">DSM 15449</strain>
    </source>
</reference>
<dbReference type="OrthoDB" id="1799297at2"/>
<sequence length="79" mass="9345">MVIANGILIETRKRLSMKYIGENKMIDKLIVDQMEQELGLDKIQPITLTPSEENVMIEEEDYFKDFYEEELKVIYGRSK</sequence>